<organism evidence="2 3">
    <name type="scientific">Cetraspora pellucida</name>
    <dbReference type="NCBI Taxonomy" id="1433469"/>
    <lineage>
        <taxon>Eukaryota</taxon>
        <taxon>Fungi</taxon>
        <taxon>Fungi incertae sedis</taxon>
        <taxon>Mucoromycota</taxon>
        <taxon>Glomeromycotina</taxon>
        <taxon>Glomeromycetes</taxon>
        <taxon>Diversisporales</taxon>
        <taxon>Gigasporaceae</taxon>
        <taxon>Cetraspora</taxon>
    </lineage>
</organism>
<feature type="compositionally biased region" description="Polar residues" evidence="1">
    <location>
        <begin position="67"/>
        <end position="90"/>
    </location>
</feature>
<evidence type="ECO:0000313" key="2">
    <source>
        <dbReference type="EMBL" id="CAG8459716.1"/>
    </source>
</evidence>
<reference evidence="2" key="1">
    <citation type="submission" date="2021-06" db="EMBL/GenBank/DDBJ databases">
        <authorList>
            <person name="Kallberg Y."/>
            <person name="Tangrot J."/>
            <person name="Rosling A."/>
        </authorList>
    </citation>
    <scope>NUCLEOTIDE SEQUENCE</scope>
    <source>
        <strain evidence="2">FL966</strain>
    </source>
</reference>
<proteinExistence type="predicted"/>
<dbReference type="OrthoDB" id="2373574at2759"/>
<gene>
    <name evidence="2" type="ORF">CPELLU_LOCUS566</name>
</gene>
<sequence>MSKQNIQVIWYGGKESDDYSSDSDVYSDNISESRSENCSDYSSDYESDTETTIKSLILQPPPKVEEQVSNTTSSTEQVSPTYPKQDMSNNKGSLENIHLWDYLLSNYGAKEEISLLDAYTREELTNRLIIQIDQKDKQAPKFSVIDDISEIYGLPGIHECINRQRPLRPVIDIDAFKEKIEAENVNTKNVFFSICCSFVRALYQIFDSLLVDYLELKKFTELVFRLTRKKYKKFIDQGLPGRNFCLCLIGSAKKDCQNHDKSGKIFNVSSIIEKIQQKNKNNVPPPISHKIKGSKFPKPFLEMLGWVKYNKPLTASERYEERYIKPLSKENDIYIGSCWGMRKTYAIENLNIPENTKHQRVVCWVESLHRITNKCKCDKKCRSLDHASHKCPPNPYILVLDEILLIILQTQTCLSGLSISLANFSELITQAERLQKGKIFRLASDKKTVLIELWGWAKQMTSLPFEKADFPELRIKEYHGKSDLIEKTRDFRDVDNAWKNIDLIAYTSTLKIGVSCINPKFERAFCIFSSYIETNAGTNQILFCMQCIKDYICYIQQRASKASTTEEGKAGMVVSVIEPTPKPKDNTVLLTETVKECSSVIKAEEISDLANANIINCKMTEHLENKPKKTLEEMRALDQHYIVNCYNIAPEFLTEEFISEFRNYNHMFWFRALQKLRDAGTNNETAVEAISCEDYRNDRLTTVTRAEKHRICLGLLKICIPVKDIDDRNKYKTNIVKTRLELPESIKYLQELVPKMAQVFDNTDLKGTNNKHTHYHLVGAFDNIYAYAYTSELPLYQTGEDWDNGEDW</sequence>
<protein>
    <submittedName>
        <fullName evidence="2">640_t:CDS:1</fullName>
    </submittedName>
</protein>
<evidence type="ECO:0000256" key="1">
    <source>
        <dbReference type="SAM" id="MobiDB-lite"/>
    </source>
</evidence>
<keyword evidence="3" id="KW-1185">Reference proteome</keyword>
<dbReference type="EMBL" id="CAJVQA010000162">
    <property type="protein sequence ID" value="CAG8459716.1"/>
    <property type="molecule type" value="Genomic_DNA"/>
</dbReference>
<dbReference type="AlphaFoldDB" id="A0A9N8YZ47"/>
<evidence type="ECO:0000313" key="3">
    <source>
        <dbReference type="Proteomes" id="UP000789759"/>
    </source>
</evidence>
<feature type="region of interest" description="Disordered" evidence="1">
    <location>
        <begin position="13"/>
        <end position="90"/>
    </location>
</feature>
<accession>A0A9N8YZ47</accession>
<name>A0A9N8YZ47_9GLOM</name>
<dbReference type="Proteomes" id="UP000789759">
    <property type="component" value="Unassembled WGS sequence"/>
</dbReference>
<comment type="caution">
    <text evidence="2">The sequence shown here is derived from an EMBL/GenBank/DDBJ whole genome shotgun (WGS) entry which is preliminary data.</text>
</comment>